<evidence type="ECO:0000313" key="1">
    <source>
        <dbReference type="EMBL" id="KAI9512652.1"/>
    </source>
</evidence>
<name>A0ACC0UNG8_9AGAM</name>
<reference evidence="1" key="1">
    <citation type="submission" date="2021-03" db="EMBL/GenBank/DDBJ databases">
        <title>Evolutionary priming and transition to the ectomycorrhizal habit in an iconic lineage of mushroom-forming fungi: is preadaptation a requirement?</title>
        <authorList>
            <consortium name="DOE Joint Genome Institute"/>
            <person name="Looney B.P."/>
            <person name="Miyauchi S."/>
            <person name="Morin E."/>
            <person name="Drula E."/>
            <person name="Courty P.E."/>
            <person name="Chicoki N."/>
            <person name="Fauchery L."/>
            <person name="Kohler A."/>
            <person name="Kuo A."/>
            <person name="LaButti K."/>
            <person name="Pangilinan J."/>
            <person name="Lipzen A."/>
            <person name="Riley R."/>
            <person name="Andreopoulos W."/>
            <person name="He G."/>
            <person name="Johnson J."/>
            <person name="Barry K.W."/>
            <person name="Grigoriev I.V."/>
            <person name="Nagy L."/>
            <person name="Hibbett D."/>
            <person name="Henrissat B."/>
            <person name="Matheny P.B."/>
            <person name="Labbe J."/>
            <person name="Martin A.F."/>
        </authorList>
    </citation>
    <scope>NUCLEOTIDE SEQUENCE</scope>
    <source>
        <strain evidence="1">BPL698</strain>
    </source>
</reference>
<evidence type="ECO:0000313" key="2">
    <source>
        <dbReference type="Proteomes" id="UP001207468"/>
    </source>
</evidence>
<sequence length="165" mass="18211">MTSNNSSVVLMTPYLHFTGEDHLYFRSWHPSSGGAIAGASIILLILAILERLLHATCAVMDAHWRRRYALYDYLDYALALDLTFPAGNSVAPPTKESRNVRRTRTIPPFVLSRDCARGALYSLQASLSYALMLAVMTFQAAYIISIIVGLGLGEVLFGRLAHAHL</sequence>
<dbReference type="Proteomes" id="UP001207468">
    <property type="component" value="Unassembled WGS sequence"/>
</dbReference>
<organism evidence="1 2">
    <name type="scientific">Russula earlei</name>
    <dbReference type="NCBI Taxonomy" id="71964"/>
    <lineage>
        <taxon>Eukaryota</taxon>
        <taxon>Fungi</taxon>
        <taxon>Dikarya</taxon>
        <taxon>Basidiomycota</taxon>
        <taxon>Agaricomycotina</taxon>
        <taxon>Agaricomycetes</taxon>
        <taxon>Russulales</taxon>
        <taxon>Russulaceae</taxon>
        <taxon>Russula</taxon>
    </lineage>
</organism>
<keyword evidence="2" id="KW-1185">Reference proteome</keyword>
<accession>A0ACC0UNG8</accession>
<protein>
    <submittedName>
        <fullName evidence="1">Copper transporter</fullName>
    </submittedName>
</protein>
<gene>
    <name evidence="1" type="ORF">F5148DRAFT_973205</name>
</gene>
<comment type="caution">
    <text evidence="1">The sequence shown here is derived from an EMBL/GenBank/DDBJ whole genome shotgun (WGS) entry which is preliminary data.</text>
</comment>
<dbReference type="EMBL" id="JAGFNK010000007">
    <property type="protein sequence ID" value="KAI9512652.1"/>
    <property type="molecule type" value="Genomic_DNA"/>
</dbReference>
<proteinExistence type="predicted"/>